<dbReference type="GO" id="GO:0005764">
    <property type="term" value="C:lysosome"/>
    <property type="evidence" value="ECO:0007669"/>
    <property type="project" value="TreeGrafter"/>
</dbReference>
<proteinExistence type="predicted"/>
<protein>
    <submittedName>
        <fullName evidence="2">Chemokine XC receptor 1 G-protein coupled receptor 5</fullName>
    </submittedName>
</protein>
<evidence type="ECO:0000313" key="2">
    <source>
        <dbReference type="EMBL" id="TWW73621.1"/>
    </source>
</evidence>
<dbReference type="PANTHER" id="PTHR46753">
    <property type="entry name" value="FYVE AND COILED-COIL DOMAIN-CONTAINING PROTEIN 1"/>
    <property type="match status" value="1"/>
</dbReference>
<dbReference type="PANTHER" id="PTHR46753:SF2">
    <property type="entry name" value="FYVE AND COILED-COIL DOMAIN-CONTAINING PROTEIN 1"/>
    <property type="match status" value="1"/>
</dbReference>
<keyword evidence="3" id="KW-1185">Reference proteome</keyword>
<keyword evidence="2" id="KW-0675">Receptor</keyword>
<dbReference type="Proteomes" id="UP000324091">
    <property type="component" value="Chromosome 15"/>
</dbReference>
<evidence type="ECO:0000256" key="1">
    <source>
        <dbReference type="SAM" id="MobiDB-lite"/>
    </source>
</evidence>
<feature type="region of interest" description="Disordered" evidence="1">
    <location>
        <begin position="166"/>
        <end position="190"/>
    </location>
</feature>
<dbReference type="GO" id="GO:0005770">
    <property type="term" value="C:late endosome"/>
    <property type="evidence" value="ECO:0007669"/>
    <property type="project" value="TreeGrafter"/>
</dbReference>
<name>A0A5C6P4B2_9TELE</name>
<sequence>MASSSVGDNQLQRIIKDLQDAVFELSKEYQECGEPISDDSANLHKFFFKKLEIIHTVDSSPLVTEVTGTAEAFVGHDAGQRSHDGNVTVSRHEDEKDAAAVIADEEDKHDHFTCRLPQSPLIHVGVNPEWQPNGEEQIGHGKVHDENIAEGLDIFVFDQNDHDKNVAKQTEKDHNGEDHYGDICPNLSGT</sequence>
<dbReference type="GO" id="GO:1901098">
    <property type="term" value="P:positive regulation of autophagosome maturation"/>
    <property type="evidence" value="ECO:0007669"/>
    <property type="project" value="TreeGrafter"/>
</dbReference>
<dbReference type="EMBL" id="RHFK02000007">
    <property type="protein sequence ID" value="TWW73621.1"/>
    <property type="molecule type" value="Genomic_DNA"/>
</dbReference>
<accession>A0A5C6P4B2</accession>
<reference evidence="2 3" key="1">
    <citation type="submission" date="2019-04" db="EMBL/GenBank/DDBJ databases">
        <title>Chromosome genome assembly for Takifugu flavidus.</title>
        <authorList>
            <person name="Xiao S."/>
        </authorList>
    </citation>
    <scope>NUCLEOTIDE SEQUENCE [LARGE SCALE GENOMIC DNA]</scope>
    <source>
        <strain evidence="2">HTHZ2018</strain>
        <tissue evidence="2">Muscle</tissue>
    </source>
</reference>
<dbReference type="GO" id="GO:0005776">
    <property type="term" value="C:autophagosome"/>
    <property type="evidence" value="ECO:0007669"/>
    <property type="project" value="TreeGrafter"/>
</dbReference>
<evidence type="ECO:0000313" key="3">
    <source>
        <dbReference type="Proteomes" id="UP000324091"/>
    </source>
</evidence>
<feature type="compositionally biased region" description="Basic and acidic residues" evidence="1">
    <location>
        <begin position="166"/>
        <end position="181"/>
    </location>
</feature>
<gene>
    <name evidence="2" type="ORF">D4764_15G0010150</name>
</gene>
<comment type="caution">
    <text evidence="2">The sequence shown here is derived from an EMBL/GenBank/DDBJ whole genome shotgun (WGS) entry which is preliminary data.</text>
</comment>
<dbReference type="AlphaFoldDB" id="A0A5C6P4B2"/>
<dbReference type="GO" id="GO:0072383">
    <property type="term" value="P:plus-end-directed vesicle transport along microtubule"/>
    <property type="evidence" value="ECO:0007669"/>
    <property type="project" value="TreeGrafter"/>
</dbReference>
<organism evidence="2 3">
    <name type="scientific">Takifugu flavidus</name>
    <name type="common">sansaifugu</name>
    <dbReference type="NCBI Taxonomy" id="433684"/>
    <lineage>
        <taxon>Eukaryota</taxon>
        <taxon>Metazoa</taxon>
        <taxon>Chordata</taxon>
        <taxon>Craniata</taxon>
        <taxon>Vertebrata</taxon>
        <taxon>Euteleostomi</taxon>
        <taxon>Actinopterygii</taxon>
        <taxon>Neopterygii</taxon>
        <taxon>Teleostei</taxon>
        <taxon>Neoteleostei</taxon>
        <taxon>Acanthomorphata</taxon>
        <taxon>Eupercaria</taxon>
        <taxon>Tetraodontiformes</taxon>
        <taxon>Tetradontoidea</taxon>
        <taxon>Tetraodontidae</taxon>
        <taxon>Takifugu</taxon>
    </lineage>
</organism>